<dbReference type="GeneID" id="70244657"/>
<evidence type="ECO:0000256" key="1">
    <source>
        <dbReference type="SAM" id="MobiDB-lite"/>
    </source>
</evidence>
<name>A0AAD4PT79_9EURO</name>
<dbReference type="RefSeq" id="XP_046068693.1">
    <property type="nucleotide sequence ID" value="XM_046214370.1"/>
</dbReference>
<evidence type="ECO:0000313" key="3">
    <source>
        <dbReference type="Proteomes" id="UP001201262"/>
    </source>
</evidence>
<dbReference type="PANTHER" id="PTHR37540">
    <property type="entry name" value="TRANSCRIPTION FACTOR (ACR-2), PUTATIVE-RELATED-RELATED"/>
    <property type="match status" value="1"/>
</dbReference>
<proteinExistence type="predicted"/>
<evidence type="ECO:0000313" key="2">
    <source>
        <dbReference type="EMBL" id="KAH8692820.1"/>
    </source>
</evidence>
<organism evidence="2 3">
    <name type="scientific">Talaromyces proteolyticus</name>
    <dbReference type="NCBI Taxonomy" id="1131652"/>
    <lineage>
        <taxon>Eukaryota</taxon>
        <taxon>Fungi</taxon>
        <taxon>Dikarya</taxon>
        <taxon>Ascomycota</taxon>
        <taxon>Pezizomycotina</taxon>
        <taxon>Eurotiomycetes</taxon>
        <taxon>Eurotiomycetidae</taxon>
        <taxon>Eurotiales</taxon>
        <taxon>Trichocomaceae</taxon>
        <taxon>Talaromyces</taxon>
        <taxon>Talaromyces sect. Bacilispori</taxon>
    </lineage>
</organism>
<feature type="region of interest" description="Disordered" evidence="1">
    <location>
        <begin position="57"/>
        <end position="81"/>
    </location>
</feature>
<dbReference type="EMBL" id="JAJTJA010000010">
    <property type="protein sequence ID" value="KAH8692820.1"/>
    <property type="molecule type" value="Genomic_DNA"/>
</dbReference>
<accession>A0AAD4PT79</accession>
<dbReference type="AlphaFoldDB" id="A0AAD4PT79"/>
<reference evidence="2" key="1">
    <citation type="submission" date="2021-12" db="EMBL/GenBank/DDBJ databases">
        <title>Convergent genome expansion in fungi linked to evolution of root-endophyte symbiosis.</title>
        <authorList>
            <consortium name="DOE Joint Genome Institute"/>
            <person name="Ke Y.-H."/>
            <person name="Bonito G."/>
            <person name="Liao H.-L."/>
            <person name="Looney B."/>
            <person name="Rojas-Flechas A."/>
            <person name="Nash J."/>
            <person name="Hameed K."/>
            <person name="Schadt C."/>
            <person name="Martin F."/>
            <person name="Crous P.W."/>
            <person name="Miettinen O."/>
            <person name="Magnuson J.K."/>
            <person name="Labbe J."/>
            <person name="Jacobson D."/>
            <person name="Doktycz M.J."/>
            <person name="Veneault-Fourrey C."/>
            <person name="Kuo A."/>
            <person name="Mondo S."/>
            <person name="Calhoun S."/>
            <person name="Riley R."/>
            <person name="Ohm R."/>
            <person name="LaButti K."/>
            <person name="Andreopoulos B."/>
            <person name="Pangilinan J."/>
            <person name="Nolan M."/>
            <person name="Tritt A."/>
            <person name="Clum A."/>
            <person name="Lipzen A."/>
            <person name="Daum C."/>
            <person name="Barry K."/>
            <person name="Grigoriev I.V."/>
            <person name="Vilgalys R."/>
        </authorList>
    </citation>
    <scope>NUCLEOTIDE SEQUENCE</scope>
    <source>
        <strain evidence="2">PMI_201</strain>
    </source>
</reference>
<keyword evidence="3" id="KW-1185">Reference proteome</keyword>
<sequence length="460" mass="52277">MHVGNDASRSASNYPEFKWFSLTESDTQCKRKKVHCPGYRDETSTSFRIETPLTIATHVKKSNRRKPENKESPTSPHESEIMQELSLLQVDPARLFVSQEFFQRIRKFLCNHVNTDFRHHPFLQTAVAVSVVHAPLMSSKILNASLWDDVNGPSGQITRITQCQRQITMSLLAESLSNGNESLSDSTIATLEGLIIYELIDGNLDFLQKYMEQLEEMIYQRGGLDALGFDGHMKNTVLVIWELQRVIQALAGFGSVIEPTPAIAEVVCQPLNLRLFTFQNEMNMAPEMSLLLGNFFGIITLPIHYEVNPQARQHFDHQWGLLHAYFLTLKNNNNLNNYPDPRAPVIIEAALLFATYTDRKFVLDEKSYPAFQELLRKTDISKLWCGLPGALVWCLVIGVRCSASNTWLRRWLLVQLTQVAWPLAIDTPDDVLTSFRLVLKGLDARGPSSSYMGESRFIEI</sequence>
<gene>
    <name evidence="2" type="ORF">BGW36DRAFT_362368</name>
</gene>
<dbReference type="Proteomes" id="UP001201262">
    <property type="component" value="Unassembled WGS sequence"/>
</dbReference>
<comment type="caution">
    <text evidence="2">The sequence shown here is derived from an EMBL/GenBank/DDBJ whole genome shotgun (WGS) entry which is preliminary data.</text>
</comment>
<protein>
    <submittedName>
        <fullName evidence="2">Uncharacterized protein</fullName>
    </submittedName>
</protein>
<dbReference type="PANTHER" id="PTHR37540:SF5">
    <property type="entry name" value="TRANSCRIPTION FACTOR DOMAIN-CONTAINING PROTEIN"/>
    <property type="match status" value="1"/>
</dbReference>